<keyword evidence="2" id="KW-0808">Transferase</keyword>
<dbReference type="Gene3D" id="3.90.550.10">
    <property type="entry name" value="Spore Coat Polysaccharide Biosynthesis Protein SpsA, Chain A"/>
    <property type="match status" value="1"/>
</dbReference>
<organism evidence="2 3">
    <name type="scientific">Luteolibacter luteus</name>
    <dbReference type="NCBI Taxonomy" id="2728835"/>
    <lineage>
        <taxon>Bacteria</taxon>
        <taxon>Pseudomonadati</taxon>
        <taxon>Verrucomicrobiota</taxon>
        <taxon>Verrucomicrobiia</taxon>
        <taxon>Verrucomicrobiales</taxon>
        <taxon>Verrucomicrobiaceae</taxon>
        <taxon>Luteolibacter</taxon>
    </lineage>
</organism>
<feature type="domain" description="Glycosyltransferase 2-like" evidence="1">
    <location>
        <begin position="5"/>
        <end position="167"/>
    </location>
</feature>
<evidence type="ECO:0000259" key="1">
    <source>
        <dbReference type="Pfam" id="PF00535"/>
    </source>
</evidence>
<dbReference type="SUPFAM" id="SSF53448">
    <property type="entry name" value="Nucleotide-diphospho-sugar transferases"/>
    <property type="match status" value="1"/>
</dbReference>
<proteinExistence type="predicted"/>
<sequence>MTKVSICIPCHNAAAYVAAALDSVLAQTWPSIEIIVVNDGSTDDSAAILDRYLPKGVRVIHERMGSAAKARNRAAAEATGDFIKFFDADDLLSPAHIELQMKRLAGRCDAIAVSEWGRFYDDDPSTFRPNPQSVWRDMEGTEWLVEALHDARPMMQPGMFLIPRAILEASGGWDEELSLIDDFEFFSRTLSHAKESLFTPGAVLYYRSGISGSLSGRKSRKAVESAYHSLLRGTGHLLSRRSDKAARLSCANVLQDFIYTYYPEHADLRATLQDRIAELGGSNLSPDGPPRFQQLRKLVGWRLARRVQLVRDRQRVAP</sequence>
<dbReference type="CDD" id="cd00761">
    <property type="entry name" value="Glyco_tranf_GTA_type"/>
    <property type="match status" value="1"/>
</dbReference>
<dbReference type="GO" id="GO:0016740">
    <property type="term" value="F:transferase activity"/>
    <property type="evidence" value="ECO:0007669"/>
    <property type="project" value="UniProtKB-KW"/>
</dbReference>
<dbReference type="RefSeq" id="WP_169452506.1">
    <property type="nucleotide sequence ID" value="NZ_CP051774.1"/>
</dbReference>
<protein>
    <submittedName>
        <fullName evidence="2">Glycosyltransferase</fullName>
    </submittedName>
</protein>
<dbReference type="PANTHER" id="PTHR43685:SF11">
    <property type="entry name" value="GLYCOSYLTRANSFERASE TAGX-RELATED"/>
    <property type="match status" value="1"/>
</dbReference>
<keyword evidence="3" id="KW-1185">Reference proteome</keyword>
<dbReference type="Pfam" id="PF00535">
    <property type="entry name" value="Glycos_transf_2"/>
    <property type="match status" value="1"/>
</dbReference>
<accession>A0A858RC65</accession>
<dbReference type="AlphaFoldDB" id="A0A858RC65"/>
<dbReference type="InterPro" id="IPR001173">
    <property type="entry name" value="Glyco_trans_2-like"/>
</dbReference>
<dbReference type="PANTHER" id="PTHR43685">
    <property type="entry name" value="GLYCOSYLTRANSFERASE"/>
    <property type="match status" value="1"/>
</dbReference>
<dbReference type="InterPro" id="IPR050834">
    <property type="entry name" value="Glycosyltransf_2"/>
</dbReference>
<evidence type="ECO:0000313" key="2">
    <source>
        <dbReference type="EMBL" id="QJE94285.1"/>
    </source>
</evidence>
<dbReference type="InterPro" id="IPR029044">
    <property type="entry name" value="Nucleotide-diphossugar_trans"/>
</dbReference>
<dbReference type="Proteomes" id="UP000501812">
    <property type="component" value="Chromosome"/>
</dbReference>
<evidence type="ECO:0000313" key="3">
    <source>
        <dbReference type="Proteomes" id="UP000501812"/>
    </source>
</evidence>
<reference evidence="2 3" key="1">
    <citation type="submission" date="2020-04" db="EMBL/GenBank/DDBJ databases">
        <title>Luteolibacter sp. G-1-1-1 isolated from soil.</title>
        <authorList>
            <person name="Dahal R.H."/>
        </authorList>
    </citation>
    <scope>NUCLEOTIDE SEQUENCE [LARGE SCALE GENOMIC DNA]</scope>
    <source>
        <strain evidence="2 3">G-1-1-1</strain>
    </source>
</reference>
<dbReference type="EMBL" id="CP051774">
    <property type="protein sequence ID" value="QJE94285.1"/>
    <property type="molecule type" value="Genomic_DNA"/>
</dbReference>
<dbReference type="KEGG" id="luo:HHL09_00280"/>
<gene>
    <name evidence="2" type="ORF">HHL09_00280</name>
</gene>
<name>A0A858RC65_9BACT</name>